<gene>
    <name evidence="6" type="ORF">ACIGXA_07425</name>
</gene>
<feature type="transmembrane region" description="Helical" evidence="5">
    <location>
        <begin position="274"/>
        <end position="294"/>
    </location>
</feature>
<proteinExistence type="predicted"/>
<feature type="transmembrane region" description="Helical" evidence="5">
    <location>
        <begin position="135"/>
        <end position="158"/>
    </location>
</feature>
<feature type="transmembrane region" description="Helical" evidence="5">
    <location>
        <begin position="79"/>
        <end position="99"/>
    </location>
</feature>
<keyword evidence="7" id="KW-1185">Reference proteome</keyword>
<sequence>MASAIISVGLRLTGYDVASAVFLVPAVVAWLLLAALFADRLLLDRGTWKAQAETPAALTSIAATTVLGTRLSLQGRQGAAAALLIVAAALWPVLLPSVVRHWKPRLPGAGFLVCVATEGLAVLAGTLALAERQNWLMWAALGCFVLGLLLYAAVLPRFDVGQLRTGSGDQWVAGGALAISALAGTKLVTASAANGPLHWAPSAHGTLRVLTIVLLVLDLCWFAVLLVCEVRWPRPHYDVRRWSTVFPIGMTAVACLAVAAAADVPAAETAGRVLLWPSVALWVLVLVGAVRSALAGREPPV</sequence>
<comment type="caution">
    <text evidence="6">The sequence shown here is derived from an EMBL/GenBank/DDBJ whole genome shotgun (WGS) entry which is preliminary data.</text>
</comment>
<keyword evidence="3 5" id="KW-1133">Transmembrane helix</keyword>
<evidence type="ECO:0000256" key="2">
    <source>
        <dbReference type="ARBA" id="ARBA00022692"/>
    </source>
</evidence>
<accession>A0ABW8C1P0</accession>
<feature type="transmembrane region" description="Helical" evidence="5">
    <location>
        <begin position="242"/>
        <end position="262"/>
    </location>
</feature>
<dbReference type="EMBL" id="JBITYG010000002">
    <property type="protein sequence ID" value="MFI9100340.1"/>
    <property type="molecule type" value="Genomic_DNA"/>
</dbReference>
<feature type="transmembrane region" description="Helical" evidence="5">
    <location>
        <begin position="209"/>
        <end position="230"/>
    </location>
</feature>
<dbReference type="Pfam" id="PF03595">
    <property type="entry name" value="SLAC1"/>
    <property type="match status" value="1"/>
</dbReference>
<organism evidence="6 7">
    <name type="scientific">Streptomyces fildesensis</name>
    <dbReference type="NCBI Taxonomy" id="375757"/>
    <lineage>
        <taxon>Bacteria</taxon>
        <taxon>Bacillati</taxon>
        <taxon>Actinomycetota</taxon>
        <taxon>Actinomycetes</taxon>
        <taxon>Kitasatosporales</taxon>
        <taxon>Streptomycetaceae</taxon>
        <taxon>Streptomyces</taxon>
    </lineage>
</organism>
<feature type="transmembrane region" description="Helical" evidence="5">
    <location>
        <begin position="20"/>
        <end position="43"/>
    </location>
</feature>
<dbReference type="RefSeq" id="WP_399645420.1">
    <property type="nucleotide sequence ID" value="NZ_JBITYG010000002.1"/>
</dbReference>
<keyword evidence="2 5" id="KW-0812">Transmembrane</keyword>
<comment type="subcellular location">
    <subcellularLocation>
        <location evidence="1">Membrane</location>
        <topology evidence="1">Multi-pass membrane protein</topology>
    </subcellularLocation>
</comment>
<protein>
    <submittedName>
        <fullName evidence="6">Tellurite resistance/C4-dicarboxylate transporter family protein</fullName>
    </submittedName>
</protein>
<reference evidence="6 7" key="1">
    <citation type="submission" date="2024-10" db="EMBL/GenBank/DDBJ databases">
        <title>The Natural Products Discovery Center: Release of the First 8490 Sequenced Strains for Exploring Actinobacteria Biosynthetic Diversity.</title>
        <authorList>
            <person name="Kalkreuter E."/>
            <person name="Kautsar S.A."/>
            <person name="Yang D."/>
            <person name="Bader C.D."/>
            <person name="Teijaro C.N."/>
            <person name="Fluegel L."/>
            <person name="Davis C.M."/>
            <person name="Simpson J.R."/>
            <person name="Lauterbach L."/>
            <person name="Steele A.D."/>
            <person name="Gui C."/>
            <person name="Meng S."/>
            <person name="Li G."/>
            <person name="Viehrig K."/>
            <person name="Ye F."/>
            <person name="Su P."/>
            <person name="Kiefer A.F."/>
            <person name="Nichols A."/>
            <person name="Cepeda A.J."/>
            <person name="Yan W."/>
            <person name="Fan B."/>
            <person name="Jiang Y."/>
            <person name="Adhikari A."/>
            <person name="Zheng C.-J."/>
            <person name="Schuster L."/>
            <person name="Cowan T.M."/>
            <person name="Smanski M.J."/>
            <person name="Chevrette M.G."/>
            <person name="De Carvalho L.P.S."/>
            <person name="Shen B."/>
        </authorList>
    </citation>
    <scope>NUCLEOTIDE SEQUENCE [LARGE SCALE GENOMIC DNA]</scope>
    <source>
        <strain evidence="6 7">NPDC053399</strain>
    </source>
</reference>
<evidence type="ECO:0000313" key="7">
    <source>
        <dbReference type="Proteomes" id="UP001614394"/>
    </source>
</evidence>
<dbReference type="CDD" id="cd09319">
    <property type="entry name" value="TDT_like_1"/>
    <property type="match status" value="1"/>
</dbReference>
<dbReference type="Proteomes" id="UP001614394">
    <property type="component" value="Unassembled WGS sequence"/>
</dbReference>
<dbReference type="InterPro" id="IPR038665">
    <property type="entry name" value="Voltage-dep_anion_channel_sf"/>
</dbReference>
<dbReference type="Gene3D" id="1.50.10.150">
    <property type="entry name" value="Voltage-dependent anion channel"/>
    <property type="match status" value="1"/>
</dbReference>
<evidence type="ECO:0000256" key="4">
    <source>
        <dbReference type="ARBA" id="ARBA00023136"/>
    </source>
</evidence>
<feature type="transmembrane region" description="Helical" evidence="5">
    <location>
        <begin position="170"/>
        <end position="189"/>
    </location>
</feature>
<evidence type="ECO:0000313" key="6">
    <source>
        <dbReference type="EMBL" id="MFI9100340.1"/>
    </source>
</evidence>
<evidence type="ECO:0000256" key="5">
    <source>
        <dbReference type="SAM" id="Phobius"/>
    </source>
</evidence>
<name>A0ABW8C1P0_9ACTN</name>
<evidence type="ECO:0000256" key="1">
    <source>
        <dbReference type="ARBA" id="ARBA00004141"/>
    </source>
</evidence>
<keyword evidence="4 5" id="KW-0472">Membrane</keyword>
<evidence type="ECO:0000256" key="3">
    <source>
        <dbReference type="ARBA" id="ARBA00022989"/>
    </source>
</evidence>
<feature type="transmembrane region" description="Helical" evidence="5">
    <location>
        <begin position="111"/>
        <end position="129"/>
    </location>
</feature>
<dbReference type="InterPro" id="IPR004695">
    <property type="entry name" value="SLAC1/Mae1/Ssu1/TehA"/>
</dbReference>